<dbReference type="PRINTS" id="PR00368">
    <property type="entry name" value="FADPNR"/>
</dbReference>
<dbReference type="Gene3D" id="3.30.390.30">
    <property type="match status" value="1"/>
</dbReference>
<feature type="domain" description="Reductase C-terminal" evidence="6">
    <location>
        <begin position="318"/>
        <end position="400"/>
    </location>
</feature>
<keyword evidence="4" id="KW-0560">Oxidoreductase</keyword>
<dbReference type="GO" id="GO:0005737">
    <property type="term" value="C:cytoplasm"/>
    <property type="evidence" value="ECO:0007669"/>
    <property type="project" value="TreeGrafter"/>
</dbReference>
<dbReference type="RefSeq" id="WP_123234709.1">
    <property type="nucleotide sequence ID" value="NZ_RJSG01000002.1"/>
</dbReference>
<keyword evidence="3" id="KW-0274">FAD</keyword>
<dbReference type="PANTHER" id="PTHR43557">
    <property type="entry name" value="APOPTOSIS-INDUCING FACTOR 1"/>
    <property type="match status" value="1"/>
</dbReference>
<dbReference type="Pfam" id="PF14759">
    <property type="entry name" value="Reductase_C"/>
    <property type="match status" value="1"/>
</dbReference>
<dbReference type="InterPro" id="IPR028202">
    <property type="entry name" value="Reductase_C"/>
</dbReference>
<evidence type="ECO:0000256" key="1">
    <source>
        <dbReference type="ARBA" id="ARBA00001974"/>
    </source>
</evidence>
<dbReference type="PANTHER" id="PTHR43557:SF2">
    <property type="entry name" value="RIESKE DOMAIN-CONTAINING PROTEIN-RELATED"/>
    <property type="match status" value="1"/>
</dbReference>
<comment type="cofactor">
    <cofactor evidence="1">
        <name>FAD</name>
        <dbReference type="ChEBI" id="CHEBI:57692"/>
    </cofactor>
</comment>
<evidence type="ECO:0000256" key="2">
    <source>
        <dbReference type="ARBA" id="ARBA00022630"/>
    </source>
</evidence>
<dbReference type="PRINTS" id="PR00411">
    <property type="entry name" value="PNDRDTASEI"/>
</dbReference>
<keyword evidence="2" id="KW-0285">Flavoprotein</keyword>
<evidence type="ECO:0000259" key="5">
    <source>
        <dbReference type="Pfam" id="PF07992"/>
    </source>
</evidence>
<dbReference type="InterPro" id="IPR036188">
    <property type="entry name" value="FAD/NAD-bd_sf"/>
</dbReference>
<dbReference type="AlphaFoldDB" id="A0A3N0DX57"/>
<evidence type="ECO:0000313" key="8">
    <source>
        <dbReference type="Proteomes" id="UP000277094"/>
    </source>
</evidence>
<dbReference type="EMBL" id="RJSG01000002">
    <property type="protein sequence ID" value="RNL80208.1"/>
    <property type="molecule type" value="Genomic_DNA"/>
</dbReference>
<protein>
    <submittedName>
        <fullName evidence="7">NAD(P)/FAD-dependent oxidoreductase</fullName>
    </submittedName>
</protein>
<keyword evidence="8" id="KW-1185">Reference proteome</keyword>
<gene>
    <name evidence="7" type="ORF">EFL95_15025</name>
</gene>
<evidence type="ECO:0000256" key="4">
    <source>
        <dbReference type="ARBA" id="ARBA00023002"/>
    </source>
</evidence>
<dbReference type="OrthoDB" id="3568330at2"/>
<dbReference type="SUPFAM" id="SSF51905">
    <property type="entry name" value="FAD/NAD(P)-binding domain"/>
    <property type="match status" value="1"/>
</dbReference>
<comment type="caution">
    <text evidence="7">The sequence shown here is derived from an EMBL/GenBank/DDBJ whole genome shotgun (WGS) entry which is preliminary data.</text>
</comment>
<dbReference type="InterPro" id="IPR016156">
    <property type="entry name" value="FAD/NAD-linked_Rdtase_dimer_sf"/>
</dbReference>
<dbReference type="GO" id="GO:0016651">
    <property type="term" value="F:oxidoreductase activity, acting on NAD(P)H"/>
    <property type="evidence" value="ECO:0007669"/>
    <property type="project" value="TreeGrafter"/>
</dbReference>
<dbReference type="Proteomes" id="UP000277094">
    <property type="component" value="Unassembled WGS sequence"/>
</dbReference>
<dbReference type="Pfam" id="PF07992">
    <property type="entry name" value="Pyr_redox_2"/>
    <property type="match status" value="1"/>
</dbReference>
<dbReference type="InterPro" id="IPR050446">
    <property type="entry name" value="FAD-oxidoreductase/Apoptosis"/>
</dbReference>
<dbReference type="Gene3D" id="3.50.50.60">
    <property type="entry name" value="FAD/NAD(P)-binding domain"/>
    <property type="match status" value="2"/>
</dbReference>
<evidence type="ECO:0000313" key="7">
    <source>
        <dbReference type="EMBL" id="RNL80208.1"/>
    </source>
</evidence>
<name>A0A3N0DX57_9ACTN</name>
<sequence length="402" mass="43114">MRIAIVGGGLAAAHAIEELRRLGHEDQVDLFCAEEHVPYNRPPLSKGVLLGKDDESSIFVHDEQWYVDNAVELHFGDEVTALDLEGKRIAVGSETFGYDQLLISTGAAPKRLADADQNAGSVAYLRTLEDSRALKAAFGPDRCVLIVGAGWIGLEVAAAARTAGSSVTVVESAELPLLRVLGPEVATIFAELHRSHGVDLRLGAGIESFKSDGSGTSAVRLEDEAEIEADLVVVGIGVTPNDGLAAAAGLEVDNGILVDERLRTLDPNVFAAGDVANHLHPVLGRRIRVEHWDTAIEQGKLAAHNLLGAEEPYSRLPYFFTDQYDLGMEYVGYVGSDGYDEVILRGDPRDQFTAFWLKGDQVLAGMHVNDWDAIDPIKAIVGSSVPPGRLRDQSVDLAAIAP</sequence>
<accession>A0A3N0DX57</accession>
<organism evidence="7 8">
    <name type="scientific">Nocardioides marmorisolisilvae</name>
    <dbReference type="NCBI Taxonomy" id="1542737"/>
    <lineage>
        <taxon>Bacteria</taxon>
        <taxon>Bacillati</taxon>
        <taxon>Actinomycetota</taxon>
        <taxon>Actinomycetes</taxon>
        <taxon>Propionibacteriales</taxon>
        <taxon>Nocardioidaceae</taxon>
        <taxon>Nocardioides</taxon>
    </lineage>
</organism>
<evidence type="ECO:0000256" key="3">
    <source>
        <dbReference type="ARBA" id="ARBA00022827"/>
    </source>
</evidence>
<proteinExistence type="predicted"/>
<dbReference type="SUPFAM" id="SSF55424">
    <property type="entry name" value="FAD/NAD-linked reductases, dimerisation (C-terminal) domain"/>
    <property type="match status" value="1"/>
</dbReference>
<dbReference type="InterPro" id="IPR023753">
    <property type="entry name" value="FAD/NAD-binding_dom"/>
</dbReference>
<feature type="domain" description="FAD/NAD(P)-binding" evidence="5">
    <location>
        <begin position="1"/>
        <end position="299"/>
    </location>
</feature>
<reference evidence="7 8" key="1">
    <citation type="submission" date="2018-11" db="EMBL/GenBank/DDBJ databases">
        <authorList>
            <person name="Li F."/>
        </authorList>
    </citation>
    <scope>NUCLEOTIDE SEQUENCE [LARGE SCALE GENOMIC DNA]</scope>
    <source>
        <strain evidence="7 8">KIS18-7</strain>
    </source>
</reference>
<evidence type="ECO:0000259" key="6">
    <source>
        <dbReference type="Pfam" id="PF14759"/>
    </source>
</evidence>